<keyword evidence="8" id="KW-1185">Reference proteome</keyword>
<accession>A0AAW1HCT6</accession>
<evidence type="ECO:0000256" key="1">
    <source>
        <dbReference type="ARBA" id="ARBA00006722"/>
    </source>
</evidence>
<name>A0AAW1HCT6_SAPOF</name>
<keyword evidence="6" id="KW-0732">Signal</keyword>
<keyword evidence="3" id="KW-0295">Fungicide</keyword>
<feature type="signal peptide" evidence="6">
    <location>
        <begin position="1"/>
        <end position="22"/>
    </location>
</feature>
<evidence type="ECO:0000313" key="7">
    <source>
        <dbReference type="EMBL" id="KAK9673896.1"/>
    </source>
</evidence>
<dbReference type="GO" id="GO:0031640">
    <property type="term" value="P:killing of cells of another organism"/>
    <property type="evidence" value="ECO:0007669"/>
    <property type="project" value="UniProtKB-KW"/>
</dbReference>
<dbReference type="Pfam" id="PF25052">
    <property type="entry name" value="AtDEF-like"/>
    <property type="match status" value="1"/>
</dbReference>
<sequence length="80" mass="9016">MKIKNSQFLVLAIIILLALASGKTTRGGENRFDPWAHCYDYPACVTDVCTTQCVAKWPLMSRGWCVQKLETKNDKCCCMP</sequence>
<dbReference type="InterPro" id="IPR010851">
    <property type="entry name" value="DEFL"/>
</dbReference>
<dbReference type="GO" id="GO:0050832">
    <property type="term" value="P:defense response to fungus"/>
    <property type="evidence" value="ECO:0007669"/>
    <property type="project" value="UniProtKB-KW"/>
</dbReference>
<evidence type="ECO:0000313" key="8">
    <source>
        <dbReference type="Proteomes" id="UP001443914"/>
    </source>
</evidence>
<evidence type="ECO:0000256" key="2">
    <source>
        <dbReference type="ARBA" id="ARBA00022529"/>
    </source>
</evidence>
<dbReference type="AlphaFoldDB" id="A0AAW1HCT6"/>
<gene>
    <name evidence="7" type="ORF">RND81_12G197100</name>
</gene>
<organism evidence="7 8">
    <name type="scientific">Saponaria officinalis</name>
    <name type="common">Common soapwort</name>
    <name type="synonym">Lychnis saponaria</name>
    <dbReference type="NCBI Taxonomy" id="3572"/>
    <lineage>
        <taxon>Eukaryota</taxon>
        <taxon>Viridiplantae</taxon>
        <taxon>Streptophyta</taxon>
        <taxon>Embryophyta</taxon>
        <taxon>Tracheophyta</taxon>
        <taxon>Spermatophyta</taxon>
        <taxon>Magnoliopsida</taxon>
        <taxon>eudicotyledons</taxon>
        <taxon>Gunneridae</taxon>
        <taxon>Pentapetalae</taxon>
        <taxon>Caryophyllales</taxon>
        <taxon>Caryophyllaceae</taxon>
        <taxon>Caryophylleae</taxon>
        <taxon>Saponaria</taxon>
    </lineage>
</organism>
<dbReference type="EMBL" id="JBDFQZ010000012">
    <property type="protein sequence ID" value="KAK9673896.1"/>
    <property type="molecule type" value="Genomic_DNA"/>
</dbReference>
<evidence type="ECO:0000256" key="5">
    <source>
        <dbReference type="ARBA" id="ARBA00023157"/>
    </source>
</evidence>
<evidence type="ECO:0000256" key="4">
    <source>
        <dbReference type="ARBA" id="ARBA00022821"/>
    </source>
</evidence>
<protein>
    <submittedName>
        <fullName evidence="7">Uncharacterized protein</fullName>
    </submittedName>
</protein>
<keyword evidence="4" id="KW-0611">Plant defense</keyword>
<reference evidence="7" key="1">
    <citation type="submission" date="2024-03" db="EMBL/GenBank/DDBJ databases">
        <title>WGS assembly of Saponaria officinalis var. Norfolk2.</title>
        <authorList>
            <person name="Jenkins J."/>
            <person name="Shu S."/>
            <person name="Grimwood J."/>
            <person name="Barry K."/>
            <person name="Goodstein D."/>
            <person name="Schmutz J."/>
            <person name="Leebens-Mack J."/>
            <person name="Osbourn A."/>
        </authorList>
    </citation>
    <scope>NUCLEOTIDE SEQUENCE [LARGE SCALE GENOMIC DNA]</scope>
    <source>
        <strain evidence="7">JIC</strain>
    </source>
</reference>
<feature type="chain" id="PRO_5043553418" evidence="6">
    <location>
        <begin position="23"/>
        <end position="80"/>
    </location>
</feature>
<keyword evidence="5" id="KW-1015">Disulfide bond</keyword>
<comment type="caution">
    <text evidence="7">The sequence shown here is derived from an EMBL/GenBank/DDBJ whole genome shotgun (WGS) entry which is preliminary data.</text>
</comment>
<proteinExistence type="inferred from homology"/>
<keyword evidence="2" id="KW-0929">Antimicrobial</keyword>
<dbReference type="Proteomes" id="UP001443914">
    <property type="component" value="Unassembled WGS sequence"/>
</dbReference>
<evidence type="ECO:0000256" key="3">
    <source>
        <dbReference type="ARBA" id="ARBA00022577"/>
    </source>
</evidence>
<comment type="similarity">
    <text evidence="1">Belongs to the DEFL family.</text>
</comment>
<evidence type="ECO:0000256" key="6">
    <source>
        <dbReference type="SAM" id="SignalP"/>
    </source>
</evidence>